<accession>A0ABS7X5X7</accession>
<evidence type="ECO:0000313" key="1">
    <source>
        <dbReference type="EMBL" id="MBZ9610939.1"/>
    </source>
</evidence>
<name>A0ABS7X5X7_9GAMM</name>
<comment type="caution">
    <text evidence="1">The sequence shown here is derived from an EMBL/GenBank/DDBJ whole genome shotgun (WGS) entry which is preliminary data.</text>
</comment>
<sequence length="84" mass="9654">MRFVENIASIGRQLTVGVKQMTSEFVRNIHLATAQRLKEQGADLYGIVEHFENVYMPMDELPQLLGQLGYPQQDLKQFLKNPGY</sequence>
<proteinExistence type="predicted"/>
<dbReference type="Proteomes" id="UP000663814">
    <property type="component" value="Unassembled WGS sequence"/>
</dbReference>
<reference evidence="1 2" key="1">
    <citation type="submission" date="2020-12" db="EMBL/GenBank/DDBJ databases">
        <authorList>
            <person name="Ruan W."/>
            <person name="Khan S.A."/>
            <person name="Jeon C.O."/>
        </authorList>
    </citation>
    <scope>NUCLEOTIDE SEQUENCE [LARGE SCALE GENOMIC DNA]</scope>
    <source>
        <strain evidence="1 2">MA-13</strain>
    </source>
</reference>
<dbReference type="RefSeq" id="WP_224673260.1">
    <property type="nucleotide sequence ID" value="NZ_JAERPS020000001.1"/>
</dbReference>
<organism evidence="1 2">
    <name type="scientific">Rheinheimera maricola</name>
    <dbReference type="NCBI Taxonomy" id="2793282"/>
    <lineage>
        <taxon>Bacteria</taxon>
        <taxon>Pseudomonadati</taxon>
        <taxon>Pseudomonadota</taxon>
        <taxon>Gammaproteobacteria</taxon>
        <taxon>Chromatiales</taxon>
        <taxon>Chromatiaceae</taxon>
        <taxon>Rheinheimera</taxon>
    </lineage>
</organism>
<evidence type="ECO:0000313" key="2">
    <source>
        <dbReference type="Proteomes" id="UP000663814"/>
    </source>
</evidence>
<reference evidence="1 2" key="2">
    <citation type="submission" date="2021-08" db="EMBL/GenBank/DDBJ databases">
        <title>Rheinheimera aquimaris sp. nov., isolated from seawater of the East Sea in Korea.</title>
        <authorList>
            <person name="Kim K.H."/>
            <person name="Wenting R."/>
            <person name="Kim K.R."/>
            <person name="Jeon C.O."/>
        </authorList>
    </citation>
    <scope>NUCLEOTIDE SEQUENCE [LARGE SCALE GENOMIC DNA]</scope>
    <source>
        <strain evidence="1 2">MA-13</strain>
    </source>
</reference>
<gene>
    <name evidence="1" type="ORF">I4W93_004975</name>
</gene>
<keyword evidence="2" id="KW-1185">Reference proteome</keyword>
<dbReference type="EMBL" id="JAERPS020000001">
    <property type="protein sequence ID" value="MBZ9610939.1"/>
    <property type="molecule type" value="Genomic_DNA"/>
</dbReference>
<protein>
    <submittedName>
        <fullName evidence="1">Uncharacterized protein</fullName>
    </submittedName>
</protein>